<gene>
    <name evidence="1" type="ORF">BYL167_LOCUS75567</name>
</gene>
<comment type="caution">
    <text evidence="1">The sequence shown here is derived from an EMBL/GenBank/DDBJ whole genome shotgun (WGS) entry which is preliminary data.</text>
</comment>
<evidence type="ECO:0000313" key="2">
    <source>
        <dbReference type="Proteomes" id="UP000681967"/>
    </source>
</evidence>
<accession>A0A8S3GJ60</accession>
<dbReference type="Proteomes" id="UP000681967">
    <property type="component" value="Unassembled WGS sequence"/>
</dbReference>
<protein>
    <submittedName>
        <fullName evidence="1">Uncharacterized protein</fullName>
    </submittedName>
</protein>
<dbReference type="AlphaFoldDB" id="A0A8S3GJ60"/>
<organism evidence="1 2">
    <name type="scientific">Rotaria magnacalcarata</name>
    <dbReference type="NCBI Taxonomy" id="392030"/>
    <lineage>
        <taxon>Eukaryota</taxon>
        <taxon>Metazoa</taxon>
        <taxon>Spiralia</taxon>
        <taxon>Gnathifera</taxon>
        <taxon>Rotifera</taxon>
        <taxon>Eurotatoria</taxon>
        <taxon>Bdelloidea</taxon>
        <taxon>Philodinida</taxon>
        <taxon>Philodinidae</taxon>
        <taxon>Rotaria</taxon>
    </lineage>
</organism>
<proteinExistence type="predicted"/>
<dbReference type="EMBL" id="CAJOBH010270744">
    <property type="protein sequence ID" value="CAF5164648.1"/>
    <property type="molecule type" value="Genomic_DNA"/>
</dbReference>
<feature type="non-terminal residue" evidence="1">
    <location>
        <position position="1"/>
    </location>
</feature>
<reference evidence="1" key="1">
    <citation type="submission" date="2021-02" db="EMBL/GenBank/DDBJ databases">
        <authorList>
            <person name="Nowell W R."/>
        </authorList>
    </citation>
    <scope>NUCLEOTIDE SEQUENCE</scope>
</reference>
<sequence>ISSVQMIWRAKIKSCKRAIREKKKTKNHSSSMMHQLTMEKIDRDQQNQSLSIESFISSMHTIIETRLTNIEQRAQQLMKFIHTIDDSIFF</sequence>
<name>A0A8S3GJ60_9BILA</name>
<evidence type="ECO:0000313" key="1">
    <source>
        <dbReference type="EMBL" id="CAF5164648.1"/>
    </source>
</evidence>